<gene>
    <name evidence="2" type="ORF">DENOEST_0926</name>
</gene>
<accession>A0A6S6XQ99</accession>
<keyword evidence="3" id="KW-1185">Reference proteome</keyword>
<dbReference type="EMBL" id="LR778301">
    <property type="protein sequence ID" value="CAB1368091.1"/>
    <property type="molecule type" value="Genomic_DNA"/>
</dbReference>
<reference evidence="2 3" key="1">
    <citation type="submission" date="2020-03" db="EMBL/GenBank/DDBJ databases">
        <authorList>
            <consortium name="Genoscope - CEA"/>
            <person name="William W."/>
        </authorList>
    </citation>
    <scope>NUCLEOTIDE SEQUENCE [LARGE SCALE GENOMIC DNA]</scope>
    <source>
        <strain evidence="3">DSM 16959</strain>
    </source>
</reference>
<dbReference type="KEGG" id="doe:DENOEST_0926"/>
<proteinExistence type="predicted"/>
<dbReference type="AntiFam" id="ANF00057">
    <property type="entry name" value="Translation of E. coli type CRISPR repeat"/>
</dbReference>
<feature type="region of interest" description="Disordered" evidence="1">
    <location>
        <begin position="21"/>
        <end position="63"/>
    </location>
</feature>
<evidence type="ECO:0000256" key="1">
    <source>
        <dbReference type="SAM" id="MobiDB-lite"/>
    </source>
</evidence>
<organism evidence="2 3">
    <name type="scientific">Denitratisoma oestradiolicum</name>
    <dbReference type="NCBI Taxonomy" id="311182"/>
    <lineage>
        <taxon>Bacteria</taxon>
        <taxon>Pseudomonadati</taxon>
        <taxon>Pseudomonadota</taxon>
        <taxon>Betaproteobacteria</taxon>
        <taxon>Nitrosomonadales</taxon>
        <taxon>Sterolibacteriaceae</taxon>
        <taxon>Denitratisoma</taxon>
    </lineage>
</organism>
<evidence type="ECO:0000313" key="3">
    <source>
        <dbReference type="Proteomes" id="UP000515733"/>
    </source>
</evidence>
<dbReference type="Proteomes" id="UP000515733">
    <property type="component" value="Chromosome"/>
</dbReference>
<protein>
    <submittedName>
        <fullName evidence="2">Uncharacterized protein</fullName>
    </submittedName>
</protein>
<evidence type="ECO:0000313" key="2">
    <source>
        <dbReference type="EMBL" id="CAB1368091.1"/>
    </source>
</evidence>
<dbReference type="AlphaFoldDB" id="A0A6S6XQ99"/>
<sequence>MVHPRACGEHRTPSNWTCWETGSSPRMRGTRARSKIPPLERRFIPAHAGNTNPEAMEESPITVHPRACGEHKAIAKKLEKEGGSSPRMRGTRWIRIRPHGINRFIPAHAGNTGAFVL</sequence>
<name>A0A6S6XQ99_9PROT</name>
<dbReference type="AntiFam" id="ANF00006">
    <property type="entry name" value="Translation of CRISPR region"/>
</dbReference>